<dbReference type="HOGENOM" id="CLU_000288_6_5_1"/>
<evidence type="ECO:0000313" key="4">
    <source>
        <dbReference type="Proteomes" id="UP000054097"/>
    </source>
</evidence>
<evidence type="ECO:0000259" key="2">
    <source>
        <dbReference type="PROSITE" id="PS50837"/>
    </source>
</evidence>
<dbReference type="Proteomes" id="UP000054097">
    <property type="component" value="Unassembled WGS sequence"/>
</dbReference>
<protein>
    <recommendedName>
        <fullName evidence="2">NACHT domain-containing protein</fullName>
    </recommendedName>
</protein>
<dbReference type="Pfam" id="PF24883">
    <property type="entry name" value="NPHP3_N"/>
    <property type="match status" value="1"/>
</dbReference>
<dbReference type="PROSITE" id="PS50837">
    <property type="entry name" value="NACHT"/>
    <property type="match status" value="1"/>
</dbReference>
<dbReference type="SUPFAM" id="SSF52540">
    <property type="entry name" value="P-loop containing nucleoside triphosphate hydrolases"/>
    <property type="match status" value="1"/>
</dbReference>
<accession>A0A0C3ACN2</accession>
<name>A0A0C3ACN2_SERVB</name>
<dbReference type="EMBL" id="KN824356">
    <property type="protein sequence ID" value="KIM22415.1"/>
    <property type="molecule type" value="Genomic_DNA"/>
</dbReference>
<dbReference type="AlphaFoldDB" id="A0A0C3ACN2"/>
<dbReference type="InterPro" id="IPR007111">
    <property type="entry name" value="NACHT_NTPase"/>
</dbReference>
<dbReference type="InterPro" id="IPR027417">
    <property type="entry name" value="P-loop_NTPase"/>
</dbReference>
<evidence type="ECO:0000256" key="1">
    <source>
        <dbReference type="ARBA" id="ARBA00022737"/>
    </source>
</evidence>
<gene>
    <name evidence="3" type="ORF">M408DRAFT_290448</name>
</gene>
<keyword evidence="1" id="KW-0677">Repeat</keyword>
<keyword evidence="4" id="KW-1185">Reference proteome</keyword>
<organism evidence="3 4">
    <name type="scientific">Serendipita vermifera MAFF 305830</name>
    <dbReference type="NCBI Taxonomy" id="933852"/>
    <lineage>
        <taxon>Eukaryota</taxon>
        <taxon>Fungi</taxon>
        <taxon>Dikarya</taxon>
        <taxon>Basidiomycota</taxon>
        <taxon>Agaricomycotina</taxon>
        <taxon>Agaricomycetes</taxon>
        <taxon>Sebacinales</taxon>
        <taxon>Serendipitaceae</taxon>
        <taxon>Serendipita</taxon>
    </lineage>
</organism>
<dbReference type="Gene3D" id="3.40.50.300">
    <property type="entry name" value="P-loop containing nucleotide triphosphate hydrolases"/>
    <property type="match status" value="1"/>
</dbReference>
<reference evidence="4" key="2">
    <citation type="submission" date="2015-01" db="EMBL/GenBank/DDBJ databases">
        <title>Evolutionary Origins and Diversification of the Mycorrhizal Mutualists.</title>
        <authorList>
            <consortium name="DOE Joint Genome Institute"/>
            <consortium name="Mycorrhizal Genomics Consortium"/>
            <person name="Kohler A."/>
            <person name="Kuo A."/>
            <person name="Nagy L.G."/>
            <person name="Floudas D."/>
            <person name="Copeland A."/>
            <person name="Barry K.W."/>
            <person name="Cichocki N."/>
            <person name="Veneault-Fourrey C."/>
            <person name="LaButti K."/>
            <person name="Lindquist E.A."/>
            <person name="Lipzen A."/>
            <person name="Lundell T."/>
            <person name="Morin E."/>
            <person name="Murat C."/>
            <person name="Riley R."/>
            <person name="Ohm R."/>
            <person name="Sun H."/>
            <person name="Tunlid A."/>
            <person name="Henrissat B."/>
            <person name="Grigoriev I.V."/>
            <person name="Hibbett D.S."/>
            <person name="Martin F."/>
        </authorList>
    </citation>
    <scope>NUCLEOTIDE SEQUENCE [LARGE SCALE GENOMIC DNA]</scope>
    <source>
        <strain evidence="4">MAFF 305830</strain>
    </source>
</reference>
<dbReference type="OrthoDB" id="3038309at2759"/>
<dbReference type="PANTHER" id="PTHR10039:SF5">
    <property type="entry name" value="NACHT DOMAIN-CONTAINING PROTEIN"/>
    <property type="match status" value="1"/>
</dbReference>
<dbReference type="STRING" id="933852.A0A0C3ACN2"/>
<dbReference type="InterPro" id="IPR056884">
    <property type="entry name" value="NPHP3-like_N"/>
</dbReference>
<dbReference type="PANTHER" id="PTHR10039">
    <property type="entry name" value="AMELOGENIN"/>
    <property type="match status" value="1"/>
</dbReference>
<evidence type="ECO:0000313" key="3">
    <source>
        <dbReference type="EMBL" id="KIM22415.1"/>
    </source>
</evidence>
<sequence>MAIKRLSFHLATIENQSTRLKEDVKINLATPPLDLTFTNPLENYTSIMTRITAEDHNAETLEQKINELDTTFSAYSVALHRSVANLVLKTEESPFRSIETAKHLRRRDVDQSLNVYGKQHKRCLQGTRRNTLSAIRRWVDDKDTSKRIFCLLDFAGSGKSTVAKTIAAEWGRCRLFARFFFSRDSTATASTNSFFSIVSNGFACLDQDFRESVNEFMEQQQDWELLSFEEQFGGLIAGPLRQLSRRAILMIDALDECDNKHGRRDELLEILSSEEYSPLPLKVLVTGRPERDIMQWARNTTTAYITSFRELEGNDEDVERYIRTRLQNLPRHVQDRISLVIHGAEGVFIWARLACDLLLSTVDKEALLDKLKGQVRLDDLYRIALEQSIPQDIVSKQATEMVLQMILAAKEPLSIAELDMLFPKRGIVEEVVTLLGSLLLYQNLQDPVRLLHTTFRDFLTARLNTDLMSSVGSVRPELGHYILALGCTKLLEYYSKQDDAEFSQLDQVSYRKGFQIFLKLVGISLYNVAEKVGFE</sequence>
<proteinExistence type="predicted"/>
<feature type="domain" description="NACHT" evidence="2">
    <location>
        <begin position="147"/>
        <end position="289"/>
    </location>
</feature>
<reference evidence="3 4" key="1">
    <citation type="submission" date="2014-04" db="EMBL/GenBank/DDBJ databases">
        <authorList>
            <consortium name="DOE Joint Genome Institute"/>
            <person name="Kuo A."/>
            <person name="Zuccaro A."/>
            <person name="Kohler A."/>
            <person name="Nagy L.G."/>
            <person name="Floudas D."/>
            <person name="Copeland A."/>
            <person name="Barry K.W."/>
            <person name="Cichocki N."/>
            <person name="Veneault-Fourrey C."/>
            <person name="LaButti K."/>
            <person name="Lindquist E.A."/>
            <person name="Lipzen A."/>
            <person name="Lundell T."/>
            <person name="Morin E."/>
            <person name="Murat C."/>
            <person name="Sun H."/>
            <person name="Tunlid A."/>
            <person name="Henrissat B."/>
            <person name="Grigoriev I.V."/>
            <person name="Hibbett D.S."/>
            <person name="Martin F."/>
            <person name="Nordberg H.P."/>
            <person name="Cantor M.N."/>
            <person name="Hua S.X."/>
        </authorList>
    </citation>
    <scope>NUCLEOTIDE SEQUENCE [LARGE SCALE GENOMIC DNA]</scope>
    <source>
        <strain evidence="3 4">MAFF 305830</strain>
    </source>
</reference>